<keyword evidence="2" id="KW-1185">Reference proteome</keyword>
<dbReference type="Proteomes" id="UP000728032">
    <property type="component" value="Unassembled WGS sequence"/>
</dbReference>
<organism evidence="1">
    <name type="scientific">Oppiella nova</name>
    <dbReference type="NCBI Taxonomy" id="334625"/>
    <lineage>
        <taxon>Eukaryota</taxon>
        <taxon>Metazoa</taxon>
        <taxon>Ecdysozoa</taxon>
        <taxon>Arthropoda</taxon>
        <taxon>Chelicerata</taxon>
        <taxon>Arachnida</taxon>
        <taxon>Acari</taxon>
        <taxon>Acariformes</taxon>
        <taxon>Sarcoptiformes</taxon>
        <taxon>Oribatida</taxon>
        <taxon>Brachypylina</taxon>
        <taxon>Oppioidea</taxon>
        <taxon>Oppiidae</taxon>
        <taxon>Oppiella</taxon>
    </lineage>
</organism>
<proteinExistence type="predicted"/>
<gene>
    <name evidence="1" type="ORF">ONB1V03_LOCUS19110</name>
</gene>
<dbReference type="OrthoDB" id="666972at2759"/>
<dbReference type="GO" id="GO:0006801">
    <property type="term" value="P:superoxide metabolic process"/>
    <property type="evidence" value="ECO:0007669"/>
    <property type="project" value="InterPro"/>
</dbReference>
<dbReference type="EMBL" id="OC943105">
    <property type="protein sequence ID" value="CAD7662550.1"/>
    <property type="molecule type" value="Genomic_DNA"/>
</dbReference>
<reference evidence="1" key="1">
    <citation type="submission" date="2020-11" db="EMBL/GenBank/DDBJ databases">
        <authorList>
            <person name="Tran Van P."/>
        </authorList>
    </citation>
    <scope>NUCLEOTIDE SEQUENCE</scope>
</reference>
<evidence type="ECO:0000313" key="1">
    <source>
        <dbReference type="EMBL" id="CAD7662550.1"/>
    </source>
</evidence>
<evidence type="ECO:0008006" key="3">
    <source>
        <dbReference type="Google" id="ProtNLM"/>
    </source>
</evidence>
<dbReference type="EMBL" id="CAJPVJ010028280">
    <property type="protein sequence ID" value="CAG2179686.1"/>
    <property type="molecule type" value="Genomic_DNA"/>
</dbReference>
<feature type="non-terminal residue" evidence="1">
    <location>
        <position position="1"/>
    </location>
</feature>
<evidence type="ECO:0000313" key="2">
    <source>
        <dbReference type="Proteomes" id="UP000728032"/>
    </source>
</evidence>
<dbReference type="AlphaFoldDB" id="A0A7R9MP05"/>
<dbReference type="InterPro" id="IPR036423">
    <property type="entry name" value="SOD-like_Cu/Zn_dom_sf"/>
</dbReference>
<protein>
    <recommendedName>
        <fullName evidence="3">Superoxide dismutase</fullName>
    </recommendedName>
</protein>
<dbReference type="SUPFAM" id="SSF49329">
    <property type="entry name" value="Cu,Zn superoxide dismutase-like"/>
    <property type="match status" value="1"/>
</dbReference>
<dbReference type="Gene3D" id="2.60.40.200">
    <property type="entry name" value="Superoxide dismutase, copper/zinc binding domain"/>
    <property type="match status" value="1"/>
</dbReference>
<dbReference type="GO" id="GO:0046872">
    <property type="term" value="F:metal ion binding"/>
    <property type="evidence" value="ECO:0007669"/>
    <property type="project" value="InterPro"/>
</dbReference>
<name>A0A7R9MP05_9ACAR</name>
<accession>A0A7R9MP05</accession>
<sequence>IEHELQKLQDVRIVSIDVPNQTLVVELTQSGGTSVHDIQTTIESTLGLNTVVKGLGDSIAAVSEITGDDDIIGVVRFSQQPDNRCLVDAVIDGIRPQNQYSLNIHTFGDLSGQAFEHLGSVYLPIASQFTANDPSYPARGALKARVDNCDLSACIGRALSVSLKDRVIGAGIVARASSVGDNSKKICACSGRTLWDERAIKQEDRTSRL</sequence>